<protein>
    <submittedName>
        <fullName evidence="1">Uncharacterized protein</fullName>
    </submittedName>
</protein>
<reference evidence="1" key="1">
    <citation type="submission" date="2022-02" db="EMBL/GenBank/DDBJ databases">
        <authorList>
            <person name="King R."/>
        </authorList>
    </citation>
    <scope>NUCLEOTIDE SEQUENCE</scope>
</reference>
<reference evidence="1" key="2">
    <citation type="submission" date="2022-10" db="EMBL/GenBank/DDBJ databases">
        <authorList>
            <consortium name="ENA_rothamsted_submissions"/>
            <consortium name="culmorum"/>
            <person name="King R."/>
        </authorList>
    </citation>
    <scope>NUCLEOTIDE SEQUENCE</scope>
</reference>
<dbReference type="EMBL" id="OU899036">
    <property type="protein sequence ID" value="CAH1733216.1"/>
    <property type="molecule type" value="Genomic_DNA"/>
</dbReference>
<evidence type="ECO:0000313" key="2">
    <source>
        <dbReference type="Proteomes" id="UP001154329"/>
    </source>
</evidence>
<organism evidence="1 2">
    <name type="scientific">Aphis gossypii</name>
    <name type="common">Cotton aphid</name>
    <dbReference type="NCBI Taxonomy" id="80765"/>
    <lineage>
        <taxon>Eukaryota</taxon>
        <taxon>Metazoa</taxon>
        <taxon>Ecdysozoa</taxon>
        <taxon>Arthropoda</taxon>
        <taxon>Hexapoda</taxon>
        <taxon>Insecta</taxon>
        <taxon>Pterygota</taxon>
        <taxon>Neoptera</taxon>
        <taxon>Paraneoptera</taxon>
        <taxon>Hemiptera</taxon>
        <taxon>Sternorrhyncha</taxon>
        <taxon>Aphidomorpha</taxon>
        <taxon>Aphidoidea</taxon>
        <taxon>Aphididae</taxon>
        <taxon>Aphidini</taxon>
        <taxon>Aphis</taxon>
        <taxon>Aphis</taxon>
    </lineage>
</organism>
<dbReference type="Proteomes" id="UP001154329">
    <property type="component" value="Chromosome 3"/>
</dbReference>
<evidence type="ECO:0000313" key="1">
    <source>
        <dbReference type="EMBL" id="CAH1733216.1"/>
    </source>
</evidence>
<keyword evidence="2" id="KW-1185">Reference proteome</keyword>
<sequence>MRTITLCQPVFWHTCRVIRVVYRSADSYAPITSWFFFCVRRICSPTAFFPPPRVFAVRIVVIDSYPSSFVSQVVTRLGHLILSETPSI</sequence>
<gene>
    <name evidence="1" type="ORF">APHIGO_LOCUS9560</name>
</gene>
<proteinExistence type="predicted"/>
<accession>A0A9P0JA32</accession>
<dbReference type="AlphaFoldDB" id="A0A9P0JA32"/>
<name>A0A9P0JA32_APHGO</name>